<dbReference type="Proteomes" id="UP000270296">
    <property type="component" value="Unassembled WGS sequence"/>
</dbReference>
<dbReference type="PANTHER" id="PTHR10155:SF10">
    <property type="entry name" value="PI3K21B, ISOFORM B"/>
    <property type="match status" value="1"/>
</dbReference>
<dbReference type="Pfam" id="PF00017">
    <property type="entry name" value="SH2"/>
    <property type="match status" value="1"/>
</dbReference>
<dbReference type="PRINTS" id="PR00401">
    <property type="entry name" value="SH2DOMAIN"/>
</dbReference>
<evidence type="ECO:0000313" key="4">
    <source>
        <dbReference type="EMBL" id="VDP53637.1"/>
    </source>
</evidence>
<evidence type="ECO:0000259" key="3">
    <source>
        <dbReference type="PROSITE" id="PS50001"/>
    </source>
</evidence>
<dbReference type="GO" id="GO:0046935">
    <property type="term" value="F:1-phosphatidylinositol-3-kinase regulator activity"/>
    <property type="evidence" value="ECO:0007669"/>
    <property type="project" value="TreeGrafter"/>
</dbReference>
<dbReference type="GO" id="GO:0046854">
    <property type="term" value="P:phosphatidylinositol phosphate biosynthetic process"/>
    <property type="evidence" value="ECO:0007669"/>
    <property type="project" value="TreeGrafter"/>
</dbReference>
<dbReference type="Gene3D" id="3.30.505.10">
    <property type="entry name" value="SH2 domain"/>
    <property type="match status" value="1"/>
</dbReference>
<feature type="domain" description="SH2" evidence="3">
    <location>
        <begin position="69"/>
        <end position="164"/>
    </location>
</feature>
<evidence type="ECO:0000313" key="6">
    <source>
        <dbReference type="WBParaSite" id="SBAD_0001346501-mRNA-1"/>
    </source>
</evidence>
<gene>
    <name evidence="4" type="ORF">SBAD_LOCUS13049</name>
</gene>
<dbReference type="SMART" id="SM00252">
    <property type="entry name" value="SH2"/>
    <property type="match status" value="1"/>
</dbReference>
<protein>
    <submittedName>
        <fullName evidence="6">SH2 domain-containing protein</fullName>
    </submittedName>
</protein>
<organism evidence="6">
    <name type="scientific">Soboliphyme baturini</name>
    <dbReference type="NCBI Taxonomy" id="241478"/>
    <lineage>
        <taxon>Eukaryota</taxon>
        <taxon>Metazoa</taxon>
        <taxon>Ecdysozoa</taxon>
        <taxon>Nematoda</taxon>
        <taxon>Enoplea</taxon>
        <taxon>Dorylaimia</taxon>
        <taxon>Dioctophymatida</taxon>
        <taxon>Dioctophymatoidea</taxon>
        <taxon>Soboliphymatidae</taxon>
        <taxon>Soboliphyme</taxon>
    </lineage>
</organism>
<dbReference type="Gene3D" id="1.10.287.1490">
    <property type="match status" value="1"/>
</dbReference>
<evidence type="ECO:0000256" key="2">
    <source>
        <dbReference type="PROSITE-ProRule" id="PRU00191"/>
    </source>
</evidence>
<dbReference type="PRINTS" id="PR00678">
    <property type="entry name" value="PI3KINASEP85"/>
</dbReference>
<dbReference type="PROSITE" id="PS50001">
    <property type="entry name" value="SH2"/>
    <property type="match status" value="1"/>
</dbReference>
<dbReference type="EMBL" id="UZAM01019938">
    <property type="protein sequence ID" value="VDP53637.1"/>
    <property type="molecule type" value="Genomic_DNA"/>
</dbReference>
<dbReference type="PANTHER" id="PTHR10155">
    <property type="entry name" value="PHOSPHATIDYLINOSITOL 3-KINASE REGULATORY SUBUNIT"/>
    <property type="match status" value="1"/>
</dbReference>
<dbReference type="InterPro" id="IPR000980">
    <property type="entry name" value="SH2"/>
</dbReference>
<keyword evidence="5" id="KW-1185">Reference proteome</keyword>
<reference evidence="6" key="1">
    <citation type="submission" date="2016-06" db="UniProtKB">
        <authorList>
            <consortium name="WormBaseParasite"/>
        </authorList>
    </citation>
    <scope>IDENTIFICATION</scope>
</reference>
<dbReference type="WBParaSite" id="SBAD_0001346501-mRNA-1">
    <property type="protein sequence ID" value="SBAD_0001346501-mRNA-1"/>
    <property type="gene ID" value="SBAD_0001346501"/>
</dbReference>
<reference evidence="4 5" key="2">
    <citation type="submission" date="2018-11" db="EMBL/GenBank/DDBJ databases">
        <authorList>
            <consortium name="Pathogen Informatics"/>
        </authorList>
    </citation>
    <scope>NUCLEOTIDE SEQUENCE [LARGE SCALE GENOMIC DNA]</scope>
</reference>
<proteinExistence type="predicted"/>
<evidence type="ECO:0000256" key="1">
    <source>
        <dbReference type="ARBA" id="ARBA00022999"/>
    </source>
</evidence>
<dbReference type="InterPro" id="IPR036860">
    <property type="entry name" value="SH2_dom_sf"/>
</dbReference>
<dbReference type="InterPro" id="IPR032498">
    <property type="entry name" value="PI3K_P85_iSH2"/>
</dbReference>
<dbReference type="OrthoDB" id="3175255at2759"/>
<sequence>MNPLVISSKQLTARRSLNSLMLPDCIPEEPETSYPSPVDDCDSMVSVSTVTASTTNSISSDCSLSEYPWFWGDVSRDEVTERMRDKIDGTFLVRNSSTSGDYTLTLRKNGNNKLIKIYQRDGKFGFSPNESLPFSSLPDLVAYYHVHSLKQYNRDLDITLKYQFSYDEESASSTVEQLTNLLHTVHLDYLRKSKEYDLDHEEYMQTSQELNLKRRALRAFEETLASFNTQLELHKK</sequence>
<accession>A0A183JB01</accession>
<dbReference type="Pfam" id="PF16454">
    <property type="entry name" value="PI3K_P85_iSH2"/>
    <property type="match status" value="1"/>
</dbReference>
<keyword evidence="1 2" id="KW-0727">SH2 domain</keyword>
<evidence type="ECO:0000313" key="5">
    <source>
        <dbReference type="Proteomes" id="UP000270296"/>
    </source>
</evidence>
<dbReference type="GO" id="GO:0005942">
    <property type="term" value="C:phosphatidylinositol 3-kinase complex"/>
    <property type="evidence" value="ECO:0007669"/>
    <property type="project" value="TreeGrafter"/>
</dbReference>
<dbReference type="AlphaFoldDB" id="A0A183JB01"/>
<name>A0A183JB01_9BILA</name>
<dbReference type="SUPFAM" id="SSF55550">
    <property type="entry name" value="SH2 domain"/>
    <property type="match status" value="1"/>
</dbReference>